<dbReference type="AlphaFoldDB" id="A0A429Y2A2"/>
<feature type="transmembrane region" description="Helical" evidence="8">
    <location>
        <begin position="257"/>
        <end position="280"/>
    </location>
</feature>
<feature type="transmembrane region" description="Helical" evidence="8">
    <location>
        <begin position="146"/>
        <end position="164"/>
    </location>
</feature>
<keyword evidence="3 8" id="KW-0813">Transport</keyword>
<evidence type="ECO:0000256" key="1">
    <source>
        <dbReference type="ARBA" id="ARBA00004651"/>
    </source>
</evidence>
<dbReference type="SUPFAM" id="SSF103473">
    <property type="entry name" value="MFS general substrate transporter"/>
    <property type="match status" value="1"/>
</dbReference>
<dbReference type="GO" id="GO:0005886">
    <property type="term" value="C:plasma membrane"/>
    <property type="evidence" value="ECO:0007669"/>
    <property type="project" value="UniProtKB-SubCell"/>
</dbReference>
<evidence type="ECO:0000256" key="5">
    <source>
        <dbReference type="ARBA" id="ARBA00022692"/>
    </source>
</evidence>
<dbReference type="GO" id="GO:0042910">
    <property type="term" value="F:xenobiotic transmembrane transporter activity"/>
    <property type="evidence" value="ECO:0007669"/>
    <property type="project" value="InterPro"/>
</dbReference>
<evidence type="ECO:0000256" key="7">
    <source>
        <dbReference type="ARBA" id="ARBA00023136"/>
    </source>
</evidence>
<feature type="transmembrane region" description="Helical" evidence="8">
    <location>
        <begin position="292"/>
        <end position="312"/>
    </location>
</feature>
<comment type="caution">
    <text evidence="10">The sequence shown here is derived from an EMBL/GenBank/DDBJ whole genome shotgun (WGS) entry which is preliminary data.</text>
</comment>
<feature type="transmembrane region" description="Helical" evidence="8">
    <location>
        <begin position="57"/>
        <end position="77"/>
    </location>
</feature>
<organism evidence="10 11">
    <name type="scientific">Siminovitchia acidinfaciens</name>
    <dbReference type="NCBI Taxonomy" id="2321395"/>
    <lineage>
        <taxon>Bacteria</taxon>
        <taxon>Bacillati</taxon>
        <taxon>Bacillota</taxon>
        <taxon>Bacilli</taxon>
        <taxon>Bacillales</taxon>
        <taxon>Bacillaceae</taxon>
        <taxon>Siminovitchia</taxon>
    </lineage>
</organism>
<evidence type="ECO:0000256" key="3">
    <source>
        <dbReference type="ARBA" id="ARBA00022448"/>
    </source>
</evidence>
<keyword evidence="6 8" id="KW-1133">Transmembrane helix</keyword>
<dbReference type="GO" id="GO:1990961">
    <property type="term" value="P:xenobiotic detoxification by transmembrane export across the plasma membrane"/>
    <property type="evidence" value="ECO:0007669"/>
    <property type="project" value="InterPro"/>
</dbReference>
<feature type="transmembrane region" description="Helical" evidence="8">
    <location>
        <begin position="176"/>
        <end position="196"/>
    </location>
</feature>
<dbReference type="RefSeq" id="WP_126049709.1">
    <property type="nucleotide sequence ID" value="NZ_QYTV02000003.1"/>
</dbReference>
<feature type="transmembrane region" description="Helical" evidence="8">
    <location>
        <begin position="20"/>
        <end position="37"/>
    </location>
</feature>
<proteinExistence type="inferred from homology"/>
<evidence type="ECO:0000313" key="11">
    <source>
        <dbReference type="Proteomes" id="UP000287156"/>
    </source>
</evidence>
<dbReference type="InterPro" id="IPR036259">
    <property type="entry name" value="MFS_trans_sf"/>
</dbReference>
<evidence type="ECO:0000256" key="6">
    <source>
        <dbReference type="ARBA" id="ARBA00022989"/>
    </source>
</evidence>
<feature type="transmembrane region" description="Helical" evidence="8">
    <location>
        <begin position="379"/>
        <end position="400"/>
    </location>
</feature>
<evidence type="ECO:0000259" key="9">
    <source>
        <dbReference type="PROSITE" id="PS50850"/>
    </source>
</evidence>
<dbReference type="OrthoDB" id="9800416at2"/>
<keyword evidence="7 8" id="KW-0472">Membrane</keyword>
<feature type="domain" description="Major facilitator superfamily (MFS) profile" evidence="9">
    <location>
        <begin position="19"/>
        <end position="404"/>
    </location>
</feature>
<accession>A0A429Y2A2</accession>
<evidence type="ECO:0000256" key="4">
    <source>
        <dbReference type="ARBA" id="ARBA00022475"/>
    </source>
</evidence>
<feature type="transmembrane region" description="Helical" evidence="8">
    <location>
        <begin position="318"/>
        <end position="342"/>
    </location>
</feature>
<dbReference type="Pfam" id="PF07690">
    <property type="entry name" value="MFS_1"/>
    <property type="match status" value="1"/>
</dbReference>
<dbReference type="InterPro" id="IPR004812">
    <property type="entry name" value="Efflux_drug-R_Bcr/CmlA"/>
</dbReference>
<keyword evidence="11" id="KW-1185">Reference proteome</keyword>
<feature type="transmembrane region" description="Helical" evidence="8">
    <location>
        <begin position="354"/>
        <end position="373"/>
    </location>
</feature>
<keyword evidence="4 8" id="KW-1003">Cell membrane</keyword>
<gene>
    <name evidence="10" type="ORF">D4T97_008740</name>
</gene>
<dbReference type="Gene3D" id="1.20.1720.10">
    <property type="entry name" value="Multidrug resistance protein D"/>
    <property type="match status" value="1"/>
</dbReference>
<dbReference type="NCBIfam" id="TIGR00710">
    <property type="entry name" value="efflux_Bcr_CflA"/>
    <property type="match status" value="1"/>
</dbReference>
<feature type="transmembrane region" description="Helical" evidence="8">
    <location>
        <begin position="89"/>
        <end position="110"/>
    </location>
</feature>
<evidence type="ECO:0000313" key="10">
    <source>
        <dbReference type="EMBL" id="RST75324.1"/>
    </source>
</evidence>
<dbReference type="InterPro" id="IPR011701">
    <property type="entry name" value="MFS"/>
</dbReference>
<dbReference type="EMBL" id="QYTV02000003">
    <property type="protein sequence ID" value="RST75324.1"/>
    <property type="molecule type" value="Genomic_DNA"/>
</dbReference>
<comment type="similarity">
    <text evidence="2 8">Belongs to the major facilitator superfamily. Bcr/CmlA family.</text>
</comment>
<evidence type="ECO:0000256" key="8">
    <source>
        <dbReference type="RuleBase" id="RU365088"/>
    </source>
</evidence>
<dbReference type="PANTHER" id="PTHR23502">
    <property type="entry name" value="MAJOR FACILITATOR SUPERFAMILY"/>
    <property type="match status" value="1"/>
</dbReference>
<protein>
    <recommendedName>
        <fullName evidence="8">Bcr/CflA family efflux transporter</fullName>
    </recommendedName>
</protein>
<comment type="subcellular location">
    <subcellularLocation>
        <location evidence="1 8">Cell membrane</location>
        <topology evidence="1 8">Multi-pass membrane protein</topology>
    </subcellularLocation>
</comment>
<dbReference type="Proteomes" id="UP000287156">
    <property type="component" value="Unassembled WGS sequence"/>
</dbReference>
<dbReference type="PANTHER" id="PTHR23502:SF132">
    <property type="entry name" value="POLYAMINE TRANSPORTER 2-RELATED"/>
    <property type="match status" value="1"/>
</dbReference>
<dbReference type="FunFam" id="1.20.1720.10:FF:000005">
    <property type="entry name" value="Bcr/CflA family efflux transporter"/>
    <property type="match status" value="1"/>
</dbReference>
<keyword evidence="5 8" id="KW-0812">Transmembrane</keyword>
<feature type="transmembrane region" description="Helical" evidence="8">
    <location>
        <begin position="225"/>
        <end position="245"/>
    </location>
</feature>
<feature type="transmembrane region" description="Helical" evidence="8">
    <location>
        <begin position="116"/>
        <end position="134"/>
    </location>
</feature>
<dbReference type="InterPro" id="IPR020846">
    <property type="entry name" value="MFS_dom"/>
</dbReference>
<dbReference type="PROSITE" id="PS50850">
    <property type="entry name" value="MFS"/>
    <property type="match status" value="1"/>
</dbReference>
<name>A0A429Y2A2_9BACI</name>
<reference evidence="10" key="1">
    <citation type="submission" date="2018-12" db="EMBL/GenBank/DDBJ databases">
        <authorList>
            <person name="Sun L."/>
            <person name="Chen Z."/>
        </authorList>
    </citation>
    <scope>NUCLEOTIDE SEQUENCE [LARGE SCALE GENOMIC DNA]</scope>
    <source>
        <strain evidence="10">3-2-2</strain>
    </source>
</reference>
<evidence type="ECO:0000256" key="2">
    <source>
        <dbReference type="ARBA" id="ARBA00006236"/>
    </source>
</evidence>
<dbReference type="CDD" id="cd17320">
    <property type="entry name" value="MFS_MdfA_MDR_like"/>
    <property type="match status" value="1"/>
</dbReference>
<sequence>MKGSALHKYSAVTYPKINRLWAALILGSLTAFGPLAVDMYLPALPKLAIDFRAQTSLAQLSLTAFLIGMAVGQLIMGPLSDAQGRKKPLMAGLAIFAIASLFCMAMPTIWGLIAMRFVQGASAAAGIVIARAVARDLYSGVELTKFFALLMLVNGVAPIAAPIAGGQLLSIMPWQGIFGVLAVIGTVMVLAVLWGLPETLPKSNRSEGGILNMLKVFSFLLRDQVFMGYCLAQGFIMAAMFAYIAGSPFLLQEHFKLSPQAFSIFFALNGAGIIAATQITGRLAGRIHEKKLLMSGLYMAVVSSGILFLMLLVNADLLFVLIPLFFSVSSVGVVGTTTFSLAMGDKGKIAGSAAALHGLMPHVFGAAAAPLAGLGSGSILSMGIVMFCCHASALFFYCLLNSKK</sequence>